<dbReference type="CDD" id="cd19490">
    <property type="entry name" value="XRCC2"/>
    <property type="match status" value="1"/>
</dbReference>
<dbReference type="Proteomes" id="UP001163846">
    <property type="component" value="Unassembled WGS sequence"/>
</dbReference>
<gene>
    <name evidence="2" type="ORF">F5878DRAFT_101668</name>
</gene>
<evidence type="ECO:0000313" key="3">
    <source>
        <dbReference type="Proteomes" id="UP001163846"/>
    </source>
</evidence>
<accession>A0AA38PBQ8</accession>
<name>A0AA38PBQ8_9AGAR</name>
<dbReference type="InterPro" id="IPR027417">
    <property type="entry name" value="P-loop_NTPase"/>
</dbReference>
<dbReference type="AlphaFoldDB" id="A0AA38PBQ8"/>
<feature type="transmembrane region" description="Helical" evidence="1">
    <location>
        <begin position="73"/>
        <end position="95"/>
    </location>
</feature>
<organism evidence="2 3">
    <name type="scientific">Lentinula raphanica</name>
    <dbReference type="NCBI Taxonomy" id="153919"/>
    <lineage>
        <taxon>Eukaryota</taxon>
        <taxon>Fungi</taxon>
        <taxon>Dikarya</taxon>
        <taxon>Basidiomycota</taxon>
        <taxon>Agaricomycotina</taxon>
        <taxon>Agaricomycetes</taxon>
        <taxon>Agaricomycetidae</taxon>
        <taxon>Agaricales</taxon>
        <taxon>Marasmiineae</taxon>
        <taxon>Omphalotaceae</taxon>
        <taxon>Lentinula</taxon>
    </lineage>
</organism>
<evidence type="ECO:0008006" key="4">
    <source>
        <dbReference type="Google" id="ProtNLM"/>
    </source>
</evidence>
<evidence type="ECO:0000256" key="1">
    <source>
        <dbReference type="SAM" id="Phobius"/>
    </source>
</evidence>
<dbReference type="GO" id="GO:0042148">
    <property type="term" value="P:DNA strand invasion"/>
    <property type="evidence" value="ECO:0007669"/>
    <property type="project" value="TreeGrafter"/>
</dbReference>
<keyword evidence="1" id="KW-0812">Transmembrane</keyword>
<dbReference type="GO" id="GO:0033063">
    <property type="term" value="C:Rad51B-Rad51C-Rad51D-XRCC2 complex"/>
    <property type="evidence" value="ECO:0007669"/>
    <property type="project" value="InterPro"/>
</dbReference>
<comment type="caution">
    <text evidence="2">The sequence shown here is derived from an EMBL/GenBank/DDBJ whole genome shotgun (WGS) entry which is preliminary data.</text>
</comment>
<sequence length="348" mass="37954">MDFNQMIQEIGLESLLSALSSVRREAESETLDFITTRSSNPTPSTRQELSFSLPRLGDVVEIQGPSASGKSHLLYLLVIICIIPTTYASISLGGWDKAAILFDTDASFDPTRFRRLLTSHLGTALSDKDSDVGEQLVKRSLQNLHIFCPASTTQLAATLLSLPSYHHTHLPDSEIGILAIDSMSAFYWSDRFAAEQLHTTNPSTPKESANPFRHVVTALQRFHRSHKPLVIFTNWGLTPAQSSPATDVQEVLTYRQHLNPPPALFPIPEAPAVHSSSGALPLTLHIVLSVPPLQQIVVGSSAEDAWAQQLAGTRTNSAILGVVRSSNSSQTSKFTLDIQADRIDISVT</sequence>
<dbReference type="InterPro" id="IPR030547">
    <property type="entry name" value="XRCC2"/>
</dbReference>
<dbReference type="GO" id="GO:0000724">
    <property type="term" value="P:double-strand break repair via homologous recombination"/>
    <property type="evidence" value="ECO:0007669"/>
    <property type="project" value="InterPro"/>
</dbReference>
<dbReference type="PANTHER" id="PTHR46644:SF2">
    <property type="entry name" value="DNA REPAIR PROTEIN XRCC2"/>
    <property type="match status" value="1"/>
</dbReference>
<keyword evidence="1" id="KW-0472">Membrane</keyword>
<dbReference type="GO" id="GO:0000400">
    <property type="term" value="F:four-way junction DNA binding"/>
    <property type="evidence" value="ECO:0007669"/>
    <property type="project" value="TreeGrafter"/>
</dbReference>
<reference evidence="2" key="1">
    <citation type="submission" date="2022-08" db="EMBL/GenBank/DDBJ databases">
        <authorList>
            <consortium name="DOE Joint Genome Institute"/>
            <person name="Min B."/>
            <person name="Riley R."/>
            <person name="Sierra-Patev S."/>
            <person name="Naranjo-Ortiz M."/>
            <person name="Looney B."/>
            <person name="Konkel Z."/>
            <person name="Slot J.C."/>
            <person name="Sakamoto Y."/>
            <person name="Steenwyk J.L."/>
            <person name="Rokas A."/>
            <person name="Carro J."/>
            <person name="Camarero S."/>
            <person name="Ferreira P."/>
            <person name="Molpeceres G."/>
            <person name="Ruiz-Duenas F.J."/>
            <person name="Serrano A."/>
            <person name="Henrissat B."/>
            <person name="Drula E."/>
            <person name="Hughes K.W."/>
            <person name="Mata J.L."/>
            <person name="Ishikawa N.K."/>
            <person name="Vargas-Isla R."/>
            <person name="Ushijima S."/>
            <person name="Smith C.A."/>
            <person name="Ahrendt S."/>
            <person name="Andreopoulos W."/>
            <person name="He G."/>
            <person name="Labutti K."/>
            <person name="Lipzen A."/>
            <person name="Ng V."/>
            <person name="Sandor L."/>
            <person name="Barry K."/>
            <person name="Martinez A.T."/>
            <person name="Xiao Y."/>
            <person name="Gibbons J.G."/>
            <person name="Terashima K."/>
            <person name="Hibbett D.S."/>
            <person name="Grigoriev I.V."/>
        </authorList>
    </citation>
    <scope>NUCLEOTIDE SEQUENCE</scope>
    <source>
        <strain evidence="2">TFB9207</strain>
    </source>
</reference>
<proteinExistence type="predicted"/>
<keyword evidence="3" id="KW-1185">Reference proteome</keyword>
<evidence type="ECO:0000313" key="2">
    <source>
        <dbReference type="EMBL" id="KAJ3839801.1"/>
    </source>
</evidence>
<dbReference type="PANTHER" id="PTHR46644">
    <property type="entry name" value="DNA REPAIR PROTEIN XRCC2"/>
    <property type="match status" value="1"/>
</dbReference>
<protein>
    <recommendedName>
        <fullName evidence="4">DNA recombination and repair protein Rad51-like C-terminal domain-containing protein</fullName>
    </recommendedName>
</protein>
<dbReference type="EMBL" id="MU806108">
    <property type="protein sequence ID" value="KAJ3839801.1"/>
    <property type="molecule type" value="Genomic_DNA"/>
</dbReference>
<dbReference type="Gene3D" id="3.40.50.300">
    <property type="entry name" value="P-loop containing nucleotide triphosphate hydrolases"/>
    <property type="match status" value="1"/>
</dbReference>
<dbReference type="SUPFAM" id="SSF52540">
    <property type="entry name" value="P-loop containing nucleoside triphosphate hydrolases"/>
    <property type="match status" value="1"/>
</dbReference>
<dbReference type="GO" id="GO:0005815">
    <property type="term" value="C:microtubule organizing center"/>
    <property type="evidence" value="ECO:0007669"/>
    <property type="project" value="TreeGrafter"/>
</dbReference>
<dbReference type="GO" id="GO:0005657">
    <property type="term" value="C:replication fork"/>
    <property type="evidence" value="ECO:0007669"/>
    <property type="project" value="InterPro"/>
</dbReference>
<keyword evidence="1" id="KW-1133">Transmembrane helix</keyword>